<dbReference type="InterPro" id="IPR007627">
    <property type="entry name" value="RNA_pol_sigma70_r2"/>
</dbReference>
<keyword evidence="2" id="KW-0731">Sigma factor</keyword>
<evidence type="ECO:0000256" key="2">
    <source>
        <dbReference type="ARBA" id="ARBA00023082"/>
    </source>
</evidence>
<evidence type="ECO:0000313" key="8">
    <source>
        <dbReference type="Proteomes" id="UP000322887"/>
    </source>
</evidence>
<dbReference type="Pfam" id="PF04542">
    <property type="entry name" value="Sigma70_r2"/>
    <property type="match status" value="1"/>
</dbReference>
<reference evidence="7 8" key="1">
    <citation type="submission" date="2019-08" db="EMBL/GenBank/DDBJ databases">
        <title>Deep-cultivation of Planctomycetes and their phenomic and genomic characterization uncovers novel biology.</title>
        <authorList>
            <person name="Wiegand S."/>
            <person name="Jogler M."/>
            <person name="Boedeker C."/>
            <person name="Pinto D."/>
            <person name="Vollmers J."/>
            <person name="Rivas-Marin E."/>
            <person name="Kohn T."/>
            <person name="Peeters S.H."/>
            <person name="Heuer A."/>
            <person name="Rast P."/>
            <person name="Oberbeckmann S."/>
            <person name="Bunk B."/>
            <person name="Jeske O."/>
            <person name="Meyerdierks A."/>
            <person name="Storesund J.E."/>
            <person name="Kallscheuer N."/>
            <person name="Luecker S."/>
            <person name="Lage O.M."/>
            <person name="Pohl T."/>
            <person name="Merkel B.J."/>
            <person name="Hornburger P."/>
            <person name="Mueller R.-W."/>
            <person name="Bruemmer F."/>
            <person name="Labrenz M."/>
            <person name="Spormann A.M."/>
            <person name="Op den Camp H."/>
            <person name="Overmann J."/>
            <person name="Amann R."/>
            <person name="Jetten M.S.M."/>
            <person name="Mascher T."/>
            <person name="Medema M.H."/>
            <person name="Devos D.P."/>
            <person name="Kaster A.-K."/>
            <person name="Ovreas L."/>
            <person name="Rohde M."/>
            <person name="Galperin M.Y."/>
            <person name="Jogler C."/>
        </authorList>
    </citation>
    <scope>NUCLEOTIDE SEQUENCE [LARGE SCALE GENOMIC DNA]</scope>
    <source>
        <strain evidence="7 8">DSM 8797</strain>
    </source>
</reference>
<dbReference type="PANTHER" id="PTHR43133">
    <property type="entry name" value="RNA POLYMERASE ECF-TYPE SIGMA FACTO"/>
    <property type="match status" value="1"/>
</dbReference>
<evidence type="ECO:0000313" key="7">
    <source>
        <dbReference type="EMBL" id="QEG18215.1"/>
    </source>
</evidence>
<keyword evidence="4" id="KW-0804">Transcription</keyword>
<gene>
    <name evidence="7" type="ORF">GmarT_41010</name>
</gene>
<dbReference type="EMBL" id="CP042910">
    <property type="protein sequence ID" value="QEG18215.1"/>
    <property type="molecule type" value="Genomic_DNA"/>
</dbReference>
<evidence type="ECO:0000259" key="6">
    <source>
        <dbReference type="Pfam" id="PF04542"/>
    </source>
</evidence>
<evidence type="ECO:0000256" key="4">
    <source>
        <dbReference type="ARBA" id="ARBA00023163"/>
    </source>
</evidence>
<dbReference type="Proteomes" id="UP000322887">
    <property type="component" value="Chromosome"/>
</dbReference>
<name>A0ABX5YRM0_9PLAN</name>
<evidence type="ECO:0000256" key="5">
    <source>
        <dbReference type="SAM" id="MobiDB-lite"/>
    </source>
</evidence>
<keyword evidence="1" id="KW-0805">Transcription regulation</keyword>
<dbReference type="GeneID" id="98648585"/>
<feature type="region of interest" description="Disordered" evidence="5">
    <location>
        <begin position="364"/>
        <end position="384"/>
    </location>
</feature>
<proteinExistence type="predicted"/>
<evidence type="ECO:0000256" key="1">
    <source>
        <dbReference type="ARBA" id="ARBA00023015"/>
    </source>
</evidence>
<dbReference type="Gene3D" id="1.10.1740.10">
    <property type="match status" value="1"/>
</dbReference>
<accession>A0ABX5YRM0</accession>
<organism evidence="7 8">
    <name type="scientific">Gimesia maris</name>
    <dbReference type="NCBI Taxonomy" id="122"/>
    <lineage>
        <taxon>Bacteria</taxon>
        <taxon>Pseudomonadati</taxon>
        <taxon>Planctomycetota</taxon>
        <taxon>Planctomycetia</taxon>
        <taxon>Planctomycetales</taxon>
        <taxon>Planctomycetaceae</taxon>
        <taxon>Gimesia</taxon>
    </lineage>
</organism>
<dbReference type="RefSeq" id="WP_002646756.1">
    <property type="nucleotide sequence ID" value="NZ_CP042910.1"/>
</dbReference>
<sequence length="384" mass="43825">MDEPTLSNNLEMLREDMLAVARVFSRDINDAEDAVQKAYMKASQRVSQFDPGTGFDPGARFKAWLSRIVRHCCMDILRKRKRDERLNQRLRDNNGVLGPGAAREIIYDKNVDATTGLSMAKLFGITQSFLLSPIAEWKEKRSEEIKSELTLKDPDNRGTLENKLFIVENIEWVLDSSTSLEEIRSKLPHNIQDSRISQIRVPLRDELRGYLLLHQPMRVLCILEFPPCIEDSETRSEAGVFFSLTTGGEKYILNDEGCVRIAKYIGKKMKCADSKGNQIEFLADTILFSIEHKQLPVGRPHGMKLEWHSRIGDVSSMEHDGSKAKRIDGELEKKPDWGIPLHITIPPGSPTEETDLVYEYRENQANTRERQSGNSIDLNLKVRL</sequence>
<feature type="domain" description="RNA polymerase sigma-70 region 2" evidence="6">
    <location>
        <begin position="14"/>
        <end position="82"/>
    </location>
</feature>
<keyword evidence="3" id="KW-0238">DNA-binding</keyword>
<keyword evidence="8" id="KW-1185">Reference proteome</keyword>
<dbReference type="InterPro" id="IPR039425">
    <property type="entry name" value="RNA_pol_sigma-70-like"/>
</dbReference>
<evidence type="ECO:0000256" key="3">
    <source>
        <dbReference type="ARBA" id="ARBA00023125"/>
    </source>
</evidence>
<dbReference type="SUPFAM" id="SSF88946">
    <property type="entry name" value="Sigma2 domain of RNA polymerase sigma factors"/>
    <property type="match status" value="1"/>
</dbReference>
<dbReference type="PANTHER" id="PTHR43133:SF8">
    <property type="entry name" value="RNA POLYMERASE SIGMA FACTOR HI_1459-RELATED"/>
    <property type="match status" value="1"/>
</dbReference>
<protein>
    <submittedName>
        <fullName evidence="7">RNA polymerase sigma factor</fullName>
    </submittedName>
</protein>
<dbReference type="InterPro" id="IPR013325">
    <property type="entry name" value="RNA_pol_sigma_r2"/>
</dbReference>